<keyword evidence="10 13" id="KW-0472">Membrane</keyword>
<name>A0A9N8EVE7_9STRA</name>
<gene>
    <name evidence="15" type="ORF">SEMRO_1939_G306580.1</name>
</gene>
<keyword evidence="3" id="KW-0633">Potassium transport</keyword>
<keyword evidence="7" id="KW-0630">Potassium</keyword>
<protein>
    <submittedName>
        <fullName evidence="15">Ion channel</fullName>
    </submittedName>
</protein>
<organism evidence="15 16">
    <name type="scientific">Seminavis robusta</name>
    <dbReference type="NCBI Taxonomy" id="568900"/>
    <lineage>
        <taxon>Eukaryota</taxon>
        <taxon>Sar</taxon>
        <taxon>Stramenopiles</taxon>
        <taxon>Ochrophyta</taxon>
        <taxon>Bacillariophyta</taxon>
        <taxon>Bacillariophyceae</taxon>
        <taxon>Bacillariophycidae</taxon>
        <taxon>Naviculales</taxon>
        <taxon>Naviculaceae</taxon>
        <taxon>Seminavis</taxon>
    </lineage>
</organism>
<dbReference type="Gene3D" id="1.10.287.70">
    <property type="match status" value="1"/>
</dbReference>
<keyword evidence="11" id="KW-0407">Ion channel</keyword>
<evidence type="ECO:0000256" key="7">
    <source>
        <dbReference type="ARBA" id="ARBA00022958"/>
    </source>
</evidence>
<dbReference type="Pfam" id="PF00520">
    <property type="entry name" value="Ion_trans"/>
    <property type="match status" value="1"/>
</dbReference>
<evidence type="ECO:0000256" key="12">
    <source>
        <dbReference type="SAM" id="MobiDB-lite"/>
    </source>
</evidence>
<sequence length="524" mass="58564">MLMTMRIPKSSAFSLPARTSLVLLLLICIVGHCQFGEAFLSLNHHKQERSSFHQSTTDNTYHEFISLSKGPQMQELRATNRAPLSFSRIRTSTRQPSSQDRYSDHASQLLISKDDLDLPQQLQATKADEYRIVSDQEREKKNSKMHKHGPSVGSKRRPAPEQPEWILHFSAAQQQVDQFKMKIQTLIEQPLVECAGAAQILLSSILVAVTTLPDVPDDLLVPMETVQETLAYLFLAEFLTRWFSCTDKKGGRYVTQPLVLVDVFVVVLPLLLTNFPLLDAAFPDFISGQSGLINLRLLRVLRLQRVLKDELTFSKFVNAVQLNSNRSSSAIVQQWELQLARVMLSLFTLLSVAAGLIYTTENAANPNIDDYFTALYFTLTTLTTVGFGDITPMTWQGKLVVSGSILAGITIIPAQAASLVEALFQRGEEQQRQQQEQENRQRQMLQPAKATDRRYSSGGSNSLTMETISRDLTRSSSSTNAEATLEAAKKCPVCKVGLHWSHATYCYNCASPLGPEKTLVLPEK</sequence>
<dbReference type="GO" id="GO:0008076">
    <property type="term" value="C:voltage-gated potassium channel complex"/>
    <property type="evidence" value="ECO:0007669"/>
    <property type="project" value="InterPro"/>
</dbReference>
<keyword evidence="16" id="KW-1185">Reference proteome</keyword>
<feature type="transmembrane region" description="Helical" evidence="13">
    <location>
        <begin position="339"/>
        <end position="359"/>
    </location>
</feature>
<feature type="domain" description="Ion transport" evidence="14">
    <location>
        <begin position="196"/>
        <end position="412"/>
    </location>
</feature>
<dbReference type="InterPro" id="IPR005821">
    <property type="entry name" value="Ion_trans_dom"/>
</dbReference>
<keyword evidence="6" id="KW-0851">Voltage-gated channel</keyword>
<keyword evidence="5" id="KW-0631">Potassium channel</keyword>
<accession>A0A9N8EVE7</accession>
<dbReference type="Gene3D" id="1.20.120.350">
    <property type="entry name" value="Voltage-gated potassium channels. Chain C"/>
    <property type="match status" value="1"/>
</dbReference>
<evidence type="ECO:0000256" key="1">
    <source>
        <dbReference type="ARBA" id="ARBA00004141"/>
    </source>
</evidence>
<reference evidence="15" key="1">
    <citation type="submission" date="2020-06" db="EMBL/GenBank/DDBJ databases">
        <authorList>
            <consortium name="Plant Systems Biology data submission"/>
        </authorList>
    </citation>
    <scope>NUCLEOTIDE SEQUENCE</scope>
    <source>
        <strain evidence="15">D6</strain>
    </source>
</reference>
<evidence type="ECO:0000259" key="14">
    <source>
        <dbReference type="Pfam" id="PF00520"/>
    </source>
</evidence>
<dbReference type="OrthoDB" id="433309at2759"/>
<evidence type="ECO:0000256" key="10">
    <source>
        <dbReference type="ARBA" id="ARBA00023136"/>
    </source>
</evidence>
<keyword evidence="9" id="KW-0406">Ion transport</keyword>
<dbReference type="InterPro" id="IPR027359">
    <property type="entry name" value="Volt_channel_dom_sf"/>
</dbReference>
<dbReference type="InterPro" id="IPR028325">
    <property type="entry name" value="VG_K_chnl"/>
</dbReference>
<evidence type="ECO:0000256" key="2">
    <source>
        <dbReference type="ARBA" id="ARBA00022448"/>
    </source>
</evidence>
<keyword evidence="4 13" id="KW-0812">Transmembrane</keyword>
<evidence type="ECO:0000256" key="11">
    <source>
        <dbReference type="ARBA" id="ARBA00023303"/>
    </source>
</evidence>
<dbReference type="SUPFAM" id="SSF81324">
    <property type="entry name" value="Voltage-gated potassium channels"/>
    <property type="match status" value="1"/>
</dbReference>
<evidence type="ECO:0000256" key="4">
    <source>
        <dbReference type="ARBA" id="ARBA00022692"/>
    </source>
</evidence>
<dbReference type="GO" id="GO:0001508">
    <property type="term" value="P:action potential"/>
    <property type="evidence" value="ECO:0007669"/>
    <property type="project" value="TreeGrafter"/>
</dbReference>
<comment type="subcellular location">
    <subcellularLocation>
        <location evidence="1">Membrane</location>
        <topology evidence="1">Multi-pass membrane protein</topology>
    </subcellularLocation>
</comment>
<keyword evidence="8 13" id="KW-1133">Transmembrane helix</keyword>
<feature type="compositionally biased region" description="Basic residues" evidence="12">
    <location>
        <begin position="143"/>
        <end position="157"/>
    </location>
</feature>
<feature type="transmembrane region" description="Helical" evidence="13">
    <location>
        <begin position="400"/>
        <end position="424"/>
    </location>
</feature>
<dbReference type="GO" id="GO:0005249">
    <property type="term" value="F:voltage-gated potassium channel activity"/>
    <property type="evidence" value="ECO:0007669"/>
    <property type="project" value="InterPro"/>
</dbReference>
<comment type="caution">
    <text evidence="15">The sequence shown here is derived from an EMBL/GenBank/DDBJ whole genome shotgun (WGS) entry which is preliminary data.</text>
</comment>
<evidence type="ECO:0000256" key="13">
    <source>
        <dbReference type="SAM" id="Phobius"/>
    </source>
</evidence>
<evidence type="ECO:0000313" key="15">
    <source>
        <dbReference type="EMBL" id="CAB9527085.1"/>
    </source>
</evidence>
<evidence type="ECO:0000256" key="5">
    <source>
        <dbReference type="ARBA" id="ARBA00022826"/>
    </source>
</evidence>
<dbReference type="PANTHER" id="PTHR11537">
    <property type="entry name" value="VOLTAGE-GATED POTASSIUM CHANNEL"/>
    <property type="match status" value="1"/>
</dbReference>
<dbReference type="Proteomes" id="UP001153069">
    <property type="component" value="Unassembled WGS sequence"/>
</dbReference>
<dbReference type="PANTHER" id="PTHR11537:SF254">
    <property type="entry name" value="POTASSIUM VOLTAGE-GATED CHANNEL PROTEIN SHAB"/>
    <property type="match status" value="1"/>
</dbReference>
<evidence type="ECO:0000313" key="16">
    <source>
        <dbReference type="Proteomes" id="UP001153069"/>
    </source>
</evidence>
<evidence type="ECO:0000256" key="3">
    <source>
        <dbReference type="ARBA" id="ARBA00022538"/>
    </source>
</evidence>
<keyword evidence="2" id="KW-0813">Transport</keyword>
<evidence type="ECO:0000256" key="6">
    <source>
        <dbReference type="ARBA" id="ARBA00022882"/>
    </source>
</evidence>
<feature type="region of interest" description="Disordered" evidence="12">
    <location>
        <begin position="136"/>
        <end position="159"/>
    </location>
</feature>
<dbReference type="EMBL" id="CAICTM010001937">
    <property type="protein sequence ID" value="CAB9527085.1"/>
    <property type="molecule type" value="Genomic_DNA"/>
</dbReference>
<proteinExistence type="predicted"/>
<evidence type="ECO:0000256" key="8">
    <source>
        <dbReference type="ARBA" id="ARBA00022989"/>
    </source>
</evidence>
<dbReference type="AlphaFoldDB" id="A0A9N8EVE7"/>
<evidence type="ECO:0000256" key="9">
    <source>
        <dbReference type="ARBA" id="ARBA00023065"/>
    </source>
</evidence>
<feature type="region of interest" description="Disordered" evidence="12">
    <location>
        <begin position="430"/>
        <end position="463"/>
    </location>
</feature>
<feature type="transmembrane region" description="Helical" evidence="13">
    <location>
        <begin position="371"/>
        <end position="388"/>
    </location>
</feature>
<feature type="compositionally biased region" description="Basic and acidic residues" evidence="12">
    <location>
        <begin position="430"/>
        <end position="441"/>
    </location>
</feature>